<keyword evidence="3" id="KW-0804">Transcription</keyword>
<organism evidence="5 6">
    <name type="scientific">Mangrovibacter plantisponsor</name>
    <dbReference type="NCBI Taxonomy" id="451513"/>
    <lineage>
        <taxon>Bacteria</taxon>
        <taxon>Pseudomonadati</taxon>
        <taxon>Pseudomonadota</taxon>
        <taxon>Gammaproteobacteria</taxon>
        <taxon>Enterobacterales</taxon>
        <taxon>Enterobacteriaceae</taxon>
        <taxon>Mangrovibacter</taxon>
    </lineage>
</organism>
<proteinExistence type="predicted"/>
<dbReference type="PANTHER" id="PTHR46796:SF7">
    <property type="entry name" value="ARAC FAMILY TRANSCRIPTIONAL REGULATOR"/>
    <property type="match status" value="1"/>
</dbReference>
<keyword evidence="2" id="KW-0238">DNA-binding</keyword>
<dbReference type="InterPro" id="IPR018060">
    <property type="entry name" value="HTH_AraC"/>
</dbReference>
<dbReference type="InterPro" id="IPR018062">
    <property type="entry name" value="HTH_AraC-typ_CS"/>
</dbReference>
<dbReference type="RefSeq" id="WP_110026247.1">
    <property type="nucleotide sequence ID" value="NZ_QGTS01000008.1"/>
</dbReference>
<evidence type="ECO:0000256" key="3">
    <source>
        <dbReference type="ARBA" id="ARBA00023163"/>
    </source>
</evidence>
<dbReference type="GO" id="GO:0003700">
    <property type="term" value="F:DNA-binding transcription factor activity"/>
    <property type="evidence" value="ECO:0007669"/>
    <property type="project" value="InterPro"/>
</dbReference>
<evidence type="ECO:0000259" key="4">
    <source>
        <dbReference type="PROSITE" id="PS01124"/>
    </source>
</evidence>
<reference evidence="5 6" key="1">
    <citation type="submission" date="2018-05" db="EMBL/GenBank/DDBJ databases">
        <title>Genomic Encyclopedia of Type Strains, Phase IV (KMG-IV): sequencing the most valuable type-strain genomes for metagenomic binning, comparative biology and taxonomic classification.</title>
        <authorList>
            <person name="Goeker M."/>
        </authorList>
    </citation>
    <scope>NUCLEOTIDE SEQUENCE [LARGE SCALE GENOMIC DNA]</scope>
    <source>
        <strain evidence="5 6">DSM 19579</strain>
    </source>
</reference>
<name>A0A317PWN1_9ENTR</name>
<dbReference type="AlphaFoldDB" id="A0A317PWN1"/>
<accession>A0A317PWN1</accession>
<sequence length="313" mass="35245">MSTNDPLSDILQLLDARSYVTIGQRGGPAWSIRYNGFSGMKFINVRKGYLWFRLENEQRWKSLEPGDSVILTRFSPFIMATNPDIESIHFEDVHYEIIQGMAELGGNDNVILSGKMEVEKVTAGYLLDILPDVIFINHHSDSSSSLSWLMSTLHKEIQHQRPGSLLAGNHLMQLIMIESIRSWIISANAGLSGWMGALLDARIMRTLSAIHSDPARNWLLAELASLAGMSRTGFARLFIKLTGTTAIHYLIQWRMRVASKALRFSNESIKQIAYRVGYVSESAFSTVFKRTYGTSPSEHRISYRDGSSLNEPK</sequence>
<dbReference type="GO" id="GO:0043565">
    <property type="term" value="F:sequence-specific DNA binding"/>
    <property type="evidence" value="ECO:0007669"/>
    <property type="project" value="InterPro"/>
</dbReference>
<dbReference type="InterPro" id="IPR020449">
    <property type="entry name" value="Tscrpt_reg_AraC-type_HTH"/>
</dbReference>
<protein>
    <submittedName>
        <fullName evidence="5">AraC family transcriptional regulator</fullName>
    </submittedName>
</protein>
<evidence type="ECO:0000256" key="2">
    <source>
        <dbReference type="ARBA" id="ARBA00023125"/>
    </source>
</evidence>
<dbReference type="InterPro" id="IPR032783">
    <property type="entry name" value="AraC_lig"/>
</dbReference>
<dbReference type="OrthoDB" id="9783876at2"/>
<dbReference type="Pfam" id="PF12833">
    <property type="entry name" value="HTH_18"/>
    <property type="match status" value="1"/>
</dbReference>
<dbReference type="InterPro" id="IPR009057">
    <property type="entry name" value="Homeodomain-like_sf"/>
</dbReference>
<dbReference type="PANTHER" id="PTHR46796">
    <property type="entry name" value="HTH-TYPE TRANSCRIPTIONAL ACTIVATOR RHAS-RELATED"/>
    <property type="match status" value="1"/>
</dbReference>
<dbReference type="Pfam" id="PF12852">
    <property type="entry name" value="Cupin_6"/>
    <property type="match status" value="1"/>
</dbReference>
<evidence type="ECO:0000256" key="1">
    <source>
        <dbReference type="ARBA" id="ARBA00023015"/>
    </source>
</evidence>
<keyword evidence="1" id="KW-0805">Transcription regulation</keyword>
<dbReference type="EMBL" id="QGTS01000008">
    <property type="protein sequence ID" value="PWW07584.1"/>
    <property type="molecule type" value="Genomic_DNA"/>
</dbReference>
<dbReference type="InterPro" id="IPR050204">
    <property type="entry name" value="AraC_XylS_family_regulators"/>
</dbReference>
<dbReference type="Gene3D" id="1.10.10.60">
    <property type="entry name" value="Homeodomain-like"/>
    <property type="match status" value="2"/>
</dbReference>
<dbReference type="PROSITE" id="PS01124">
    <property type="entry name" value="HTH_ARAC_FAMILY_2"/>
    <property type="match status" value="1"/>
</dbReference>
<evidence type="ECO:0000313" key="6">
    <source>
        <dbReference type="Proteomes" id="UP000246744"/>
    </source>
</evidence>
<feature type="domain" description="HTH araC/xylS-type" evidence="4">
    <location>
        <begin position="204"/>
        <end position="302"/>
    </location>
</feature>
<comment type="caution">
    <text evidence="5">The sequence shown here is derived from an EMBL/GenBank/DDBJ whole genome shotgun (WGS) entry which is preliminary data.</text>
</comment>
<gene>
    <name evidence="5" type="ORF">DES37_1087</name>
</gene>
<dbReference type="SMART" id="SM00342">
    <property type="entry name" value="HTH_ARAC"/>
    <property type="match status" value="1"/>
</dbReference>
<evidence type="ECO:0000313" key="5">
    <source>
        <dbReference type="EMBL" id="PWW07584.1"/>
    </source>
</evidence>
<keyword evidence="6" id="KW-1185">Reference proteome</keyword>
<dbReference type="SUPFAM" id="SSF46689">
    <property type="entry name" value="Homeodomain-like"/>
    <property type="match status" value="2"/>
</dbReference>
<dbReference type="Proteomes" id="UP000246744">
    <property type="component" value="Unassembled WGS sequence"/>
</dbReference>
<dbReference type="PRINTS" id="PR00032">
    <property type="entry name" value="HTHARAC"/>
</dbReference>
<dbReference type="PROSITE" id="PS00041">
    <property type="entry name" value="HTH_ARAC_FAMILY_1"/>
    <property type="match status" value="1"/>
</dbReference>